<evidence type="ECO:0000313" key="1">
    <source>
        <dbReference type="EMBL" id="WAR44635.1"/>
    </source>
</evidence>
<name>A0ABY7GJH3_9GAMM</name>
<keyword evidence="2" id="KW-1185">Reference proteome</keyword>
<dbReference type="Proteomes" id="UP001162780">
    <property type="component" value="Chromosome"/>
</dbReference>
<dbReference type="RefSeq" id="WP_255189606.1">
    <property type="nucleotide sequence ID" value="NZ_CP113517.1"/>
</dbReference>
<sequence length="924" mass="104179">MREQNNSARLIGTHLTSLGLLPEVQPQDVVTELTLSVDRLLRQHSELMVFAKDASRLAAAITNQEFIYGASILETIYKRHGYSYWAVETEIALMHASSGLDTVKSKINRMSIGTTGLNKFFLYYIGMRNEPAQTTSRYKANLKRKIDESNFSDQLRTYSKYRLYGALEIDQVKLAHVLAYDQLTTTVDLLFTVIKVTRIILGQQFAFSNYIINAAKETLNTLAPIISALGITAYGQDDSWESELPPKGQSASSLAHIAHNSIQACLNLYEEPLSTENNYETLVINGLASILSTRSDKVIAEELAKTLLNFSWLPLAIELGEITSVPSLPDVFVTVFLTQHAKKPKIYTIYDALISIVDSLLTGSSFNSNKELQQLIIRIRELQSTDKVITTELQLGQVANDIQQVILAHFFYENGDIPSCLNICAEAGMNNDQLIPLLPLAKLFQGVKWATLRRCADSIDLSIALDHYLRIIDDRKSKTHKRYAVEELLKLHKCKTIVDMPEALVNAGVEKDKIEFLCYYVCDIVTLELLPDMSNSRTVFNTRREVLSQLAALHTDRELSYLREVEHIEDDLQVNDGLSVLDDSKVYVDEQAVLNFISKEMFADFQRYLKIVETGVGTSESINELLKSFNNPSARTFQIPKNDADDLLTEILRAILDRFLFDPASGLDIIIGRRIRHGTISSEIRGVLEAADLIGHKPRIGAAYLPPARVTDICAKFDPKHRRIVIAAFGRFSESIDQLIALLRDEYFYVRSKEKTRGIFDLQLTPVIFAIARSVAQKCDSIDQFAKECFELFWYYLSIRLETLRPNIEVETKKTLNSIFHKLTNELRAISAVDAVFFAQLQQISDELQRRASMIAGWIRIPNASIESNSYTMQQVMDVAVAVIAGQRPGFRPIFTSNLPDSLKLDTHGFSIVSDALYIAFDNT</sequence>
<proteinExistence type="predicted"/>
<gene>
    <name evidence="1" type="ORF">NM686_020165</name>
</gene>
<accession>A0ABY7GJH3</accession>
<protein>
    <submittedName>
        <fullName evidence="1">Uncharacterized protein</fullName>
    </submittedName>
</protein>
<reference evidence="1" key="1">
    <citation type="submission" date="2022-11" db="EMBL/GenBank/DDBJ databases">
        <title>Methylomonas rapida sp. nov., Carotenoid-Producing Obligate Methanotrophs with High Growth Characteristics and Biotechnological Potential.</title>
        <authorList>
            <person name="Tikhonova E.N."/>
            <person name="Suleimanov R.Z."/>
            <person name="Miroshnikov K."/>
            <person name="Oshkin I.Y."/>
            <person name="Belova S.E."/>
            <person name="Danilova O.V."/>
            <person name="Ashikhmin A."/>
            <person name="Konopkin A."/>
            <person name="But S.Y."/>
            <person name="Khmelenina V.N."/>
            <person name="Kuznetsov N."/>
            <person name="Pimenov N.V."/>
            <person name="Dedysh S.N."/>
        </authorList>
    </citation>
    <scope>NUCLEOTIDE SEQUENCE</scope>
    <source>
        <strain evidence="1">MP1</strain>
    </source>
</reference>
<evidence type="ECO:0000313" key="2">
    <source>
        <dbReference type="Proteomes" id="UP001162780"/>
    </source>
</evidence>
<dbReference type="EMBL" id="CP113517">
    <property type="protein sequence ID" value="WAR44635.1"/>
    <property type="molecule type" value="Genomic_DNA"/>
</dbReference>
<organism evidence="1 2">
    <name type="scientific">Methylomonas rapida</name>
    <dbReference type="NCBI Taxonomy" id="2963939"/>
    <lineage>
        <taxon>Bacteria</taxon>
        <taxon>Pseudomonadati</taxon>
        <taxon>Pseudomonadota</taxon>
        <taxon>Gammaproteobacteria</taxon>
        <taxon>Methylococcales</taxon>
        <taxon>Methylococcaceae</taxon>
        <taxon>Methylomonas</taxon>
    </lineage>
</organism>